<feature type="transmembrane region" description="Helical" evidence="1">
    <location>
        <begin position="20"/>
        <end position="39"/>
    </location>
</feature>
<dbReference type="AlphaFoldDB" id="A0A5C3PXS8"/>
<protein>
    <submittedName>
        <fullName evidence="2">Uncharacterized protein</fullName>
    </submittedName>
</protein>
<dbReference type="InParanoid" id="A0A5C3PXS8"/>
<sequence length="127" mass="15272">MYSHPAVIIRTNLTHWYYPYVLIISILSVFSCRTLAHYLCCPCRRFPHWLSMYACSVCTPLLMFRRPQLHSRKRTHHEISVCMHAYHMYIGPARLDICTLAVLLVVVYNTRVFRPEREEQKMREEKR</sequence>
<evidence type="ECO:0000256" key="1">
    <source>
        <dbReference type="SAM" id="Phobius"/>
    </source>
</evidence>
<proteinExistence type="predicted"/>
<evidence type="ECO:0000313" key="2">
    <source>
        <dbReference type="EMBL" id="TFK92910.1"/>
    </source>
</evidence>
<dbReference type="Proteomes" id="UP000308197">
    <property type="component" value="Unassembled WGS sequence"/>
</dbReference>
<organism evidence="2 3">
    <name type="scientific">Polyporus arcularius HHB13444</name>
    <dbReference type="NCBI Taxonomy" id="1314778"/>
    <lineage>
        <taxon>Eukaryota</taxon>
        <taxon>Fungi</taxon>
        <taxon>Dikarya</taxon>
        <taxon>Basidiomycota</taxon>
        <taxon>Agaricomycotina</taxon>
        <taxon>Agaricomycetes</taxon>
        <taxon>Polyporales</taxon>
        <taxon>Polyporaceae</taxon>
        <taxon>Polyporus</taxon>
    </lineage>
</organism>
<dbReference type="EMBL" id="ML210990">
    <property type="protein sequence ID" value="TFK92910.1"/>
    <property type="molecule type" value="Genomic_DNA"/>
</dbReference>
<name>A0A5C3PXS8_9APHY</name>
<keyword evidence="1" id="KW-1133">Transmembrane helix</keyword>
<evidence type="ECO:0000313" key="3">
    <source>
        <dbReference type="Proteomes" id="UP000308197"/>
    </source>
</evidence>
<gene>
    <name evidence="2" type="ORF">K466DRAFT_181820</name>
</gene>
<keyword evidence="1" id="KW-0472">Membrane</keyword>
<accession>A0A5C3PXS8</accession>
<feature type="transmembrane region" description="Helical" evidence="1">
    <location>
        <begin position="93"/>
        <end position="113"/>
    </location>
</feature>
<keyword evidence="1" id="KW-0812">Transmembrane</keyword>
<feature type="transmembrane region" description="Helical" evidence="1">
    <location>
        <begin position="46"/>
        <end position="64"/>
    </location>
</feature>
<reference evidence="2 3" key="1">
    <citation type="journal article" date="2019" name="Nat. Ecol. Evol.">
        <title>Megaphylogeny resolves global patterns of mushroom evolution.</title>
        <authorList>
            <person name="Varga T."/>
            <person name="Krizsan K."/>
            <person name="Foldi C."/>
            <person name="Dima B."/>
            <person name="Sanchez-Garcia M."/>
            <person name="Sanchez-Ramirez S."/>
            <person name="Szollosi G.J."/>
            <person name="Szarkandi J.G."/>
            <person name="Papp V."/>
            <person name="Albert L."/>
            <person name="Andreopoulos W."/>
            <person name="Angelini C."/>
            <person name="Antonin V."/>
            <person name="Barry K.W."/>
            <person name="Bougher N.L."/>
            <person name="Buchanan P."/>
            <person name="Buyck B."/>
            <person name="Bense V."/>
            <person name="Catcheside P."/>
            <person name="Chovatia M."/>
            <person name="Cooper J."/>
            <person name="Damon W."/>
            <person name="Desjardin D."/>
            <person name="Finy P."/>
            <person name="Geml J."/>
            <person name="Haridas S."/>
            <person name="Hughes K."/>
            <person name="Justo A."/>
            <person name="Karasinski D."/>
            <person name="Kautmanova I."/>
            <person name="Kiss B."/>
            <person name="Kocsube S."/>
            <person name="Kotiranta H."/>
            <person name="LaButti K.M."/>
            <person name="Lechner B.E."/>
            <person name="Liimatainen K."/>
            <person name="Lipzen A."/>
            <person name="Lukacs Z."/>
            <person name="Mihaltcheva S."/>
            <person name="Morgado L.N."/>
            <person name="Niskanen T."/>
            <person name="Noordeloos M.E."/>
            <person name="Ohm R.A."/>
            <person name="Ortiz-Santana B."/>
            <person name="Ovrebo C."/>
            <person name="Racz N."/>
            <person name="Riley R."/>
            <person name="Savchenko A."/>
            <person name="Shiryaev A."/>
            <person name="Soop K."/>
            <person name="Spirin V."/>
            <person name="Szebenyi C."/>
            <person name="Tomsovsky M."/>
            <person name="Tulloss R.E."/>
            <person name="Uehling J."/>
            <person name="Grigoriev I.V."/>
            <person name="Vagvolgyi C."/>
            <person name="Papp T."/>
            <person name="Martin F.M."/>
            <person name="Miettinen O."/>
            <person name="Hibbett D.S."/>
            <person name="Nagy L.G."/>
        </authorList>
    </citation>
    <scope>NUCLEOTIDE SEQUENCE [LARGE SCALE GENOMIC DNA]</scope>
    <source>
        <strain evidence="2 3">HHB13444</strain>
    </source>
</reference>
<keyword evidence="3" id="KW-1185">Reference proteome</keyword>